<dbReference type="GO" id="GO:0016747">
    <property type="term" value="F:acyltransferase activity, transferring groups other than amino-acyl groups"/>
    <property type="evidence" value="ECO:0007669"/>
    <property type="project" value="InterPro"/>
</dbReference>
<dbReference type="CDD" id="cd04301">
    <property type="entry name" value="NAT_SF"/>
    <property type="match status" value="1"/>
</dbReference>
<dbReference type="Proteomes" id="UP000198853">
    <property type="component" value="Unassembled WGS sequence"/>
</dbReference>
<dbReference type="PROSITE" id="PS51186">
    <property type="entry name" value="GNAT"/>
    <property type="match status" value="1"/>
</dbReference>
<dbReference type="OrthoDB" id="2900974at2"/>
<proteinExistence type="predicted"/>
<evidence type="ECO:0000313" key="4">
    <source>
        <dbReference type="EMBL" id="SDI55322.1"/>
    </source>
</evidence>
<dbReference type="Gene3D" id="3.40.630.30">
    <property type="match status" value="1"/>
</dbReference>
<evidence type="ECO:0000259" key="3">
    <source>
        <dbReference type="PROSITE" id="PS51186"/>
    </source>
</evidence>
<organism evidence="4 5">
    <name type="scientific">Natribacillus halophilus</name>
    <dbReference type="NCBI Taxonomy" id="549003"/>
    <lineage>
        <taxon>Bacteria</taxon>
        <taxon>Bacillati</taxon>
        <taxon>Bacillota</taxon>
        <taxon>Bacilli</taxon>
        <taxon>Bacillales</taxon>
        <taxon>Bacillaceae</taxon>
        <taxon>Natribacillus</taxon>
    </lineage>
</organism>
<gene>
    <name evidence="4" type="ORF">SAMN04488123_103102</name>
</gene>
<sequence length="150" mass="16884">MEIYELLKEHTDEHIHKTADLLMGQMASIGGPNAYDNIITVIRASMAEGSKAHTFVAEDNGRILGTAFLNVQLSLMKGGNFVWLNDLFVHVDHRNQGIAKKLLLHIVHWAEQHDMKGIELETGVNNQATKALYNSLGFYDVVSKRYGFQF</sequence>
<dbReference type="PANTHER" id="PTHR43877">
    <property type="entry name" value="AMINOALKYLPHOSPHONATE N-ACETYLTRANSFERASE-RELATED-RELATED"/>
    <property type="match status" value="1"/>
</dbReference>
<feature type="domain" description="N-acetyltransferase" evidence="3">
    <location>
        <begin position="1"/>
        <end position="150"/>
    </location>
</feature>
<keyword evidence="5" id="KW-1185">Reference proteome</keyword>
<evidence type="ECO:0000313" key="5">
    <source>
        <dbReference type="Proteomes" id="UP000198853"/>
    </source>
</evidence>
<reference evidence="4 5" key="1">
    <citation type="submission" date="2016-10" db="EMBL/GenBank/DDBJ databases">
        <authorList>
            <person name="de Groot N.N."/>
        </authorList>
    </citation>
    <scope>NUCLEOTIDE SEQUENCE [LARGE SCALE GENOMIC DNA]</scope>
    <source>
        <strain evidence="4 5">DSM 21771</strain>
    </source>
</reference>
<evidence type="ECO:0000256" key="2">
    <source>
        <dbReference type="ARBA" id="ARBA00023315"/>
    </source>
</evidence>
<dbReference type="AlphaFoldDB" id="A0A1G8LHT2"/>
<dbReference type="Pfam" id="PF00583">
    <property type="entry name" value="Acetyltransf_1"/>
    <property type="match status" value="1"/>
</dbReference>
<dbReference type="InterPro" id="IPR016181">
    <property type="entry name" value="Acyl_CoA_acyltransferase"/>
</dbReference>
<dbReference type="SUPFAM" id="SSF55729">
    <property type="entry name" value="Acyl-CoA N-acyltransferases (Nat)"/>
    <property type="match status" value="1"/>
</dbReference>
<dbReference type="EMBL" id="FNEN01000003">
    <property type="protein sequence ID" value="SDI55322.1"/>
    <property type="molecule type" value="Genomic_DNA"/>
</dbReference>
<dbReference type="InterPro" id="IPR050832">
    <property type="entry name" value="Bact_Acetyltransf"/>
</dbReference>
<accession>A0A1G8LHT2</accession>
<dbReference type="RefSeq" id="WP_090396585.1">
    <property type="nucleotide sequence ID" value="NZ_FNEN01000003.1"/>
</dbReference>
<protein>
    <submittedName>
        <fullName evidence="4">Acetyltransferase (GNAT) family protein</fullName>
    </submittedName>
</protein>
<keyword evidence="1 4" id="KW-0808">Transferase</keyword>
<dbReference type="InterPro" id="IPR000182">
    <property type="entry name" value="GNAT_dom"/>
</dbReference>
<keyword evidence="2" id="KW-0012">Acyltransferase</keyword>
<evidence type="ECO:0000256" key="1">
    <source>
        <dbReference type="ARBA" id="ARBA00022679"/>
    </source>
</evidence>
<name>A0A1G8LHT2_9BACI</name>